<reference evidence="2 3" key="1">
    <citation type="journal article" date="2016" name="Environ. Microbiol.">
        <title>New Methyloceanibacter diversity from North Sea sediments includes methanotroph containing solely the soluble methane monooxygenase.</title>
        <authorList>
            <person name="Vekeman B."/>
            <person name="Kerckhof F.M."/>
            <person name="Cremers G."/>
            <person name="de Vos P."/>
            <person name="Vandamme P."/>
            <person name="Boon N."/>
            <person name="Op den Camp H.J."/>
            <person name="Heylen K."/>
        </authorList>
    </citation>
    <scope>NUCLEOTIDE SEQUENCE [LARGE SCALE GENOMIC DNA]</scope>
    <source>
        <strain evidence="2 3">R-67177</strain>
    </source>
</reference>
<dbReference type="OrthoDB" id="9815749at2"/>
<dbReference type="InterPro" id="IPR032789">
    <property type="entry name" value="T2SS-T3SS_pil_N"/>
</dbReference>
<dbReference type="RefSeq" id="WP_158007777.1">
    <property type="nucleotide sequence ID" value="NZ_LPWD01000240.1"/>
</dbReference>
<organism evidence="2 3">
    <name type="scientific">Methyloceanibacter marginalis</name>
    <dbReference type="NCBI Taxonomy" id="1774971"/>
    <lineage>
        <taxon>Bacteria</taxon>
        <taxon>Pseudomonadati</taxon>
        <taxon>Pseudomonadota</taxon>
        <taxon>Alphaproteobacteria</taxon>
        <taxon>Hyphomicrobiales</taxon>
        <taxon>Hyphomicrobiaceae</taxon>
        <taxon>Methyloceanibacter</taxon>
    </lineage>
</organism>
<dbReference type="Proteomes" id="UP000095042">
    <property type="component" value="Unassembled WGS sequence"/>
</dbReference>
<gene>
    <name evidence="2" type="ORF">AUC71_13640</name>
</gene>
<protein>
    <recommendedName>
        <fullName evidence="1">Pilus formation protein N-terminal domain-containing protein</fullName>
    </recommendedName>
</protein>
<dbReference type="Pfam" id="PF13629">
    <property type="entry name" value="T2SS-T3SS_pil_N"/>
    <property type="match status" value="1"/>
</dbReference>
<accession>A0A1E3WB47</accession>
<keyword evidence="3" id="KW-1185">Reference proteome</keyword>
<proteinExistence type="predicted"/>
<dbReference type="EMBL" id="LPWD01000240">
    <property type="protein sequence ID" value="ODS02742.1"/>
    <property type="molecule type" value="Genomic_DNA"/>
</dbReference>
<evidence type="ECO:0000313" key="2">
    <source>
        <dbReference type="EMBL" id="ODS02742.1"/>
    </source>
</evidence>
<comment type="caution">
    <text evidence="2">The sequence shown here is derived from an EMBL/GenBank/DDBJ whole genome shotgun (WGS) entry which is preliminary data.</text>
</comment>
<evidence type="ECO:0000313" key="3">
    <source>
        <dbReference type="Proteomes" id="UP000095042"/>
    </source>
</evidence>
<evidence type="ECO:0000259" key="1">
    <source>
        <dbReference type="Pfam" id="PF13629"/>
    </source>
</evidence>
<feature type="domain" description="Pilus formation protein N-terminal" evidence="1">
    <location>
        <begin position="19"/>
        <end position="87"/>
    </location>
</feature>
<dbReference type="AlphaFoldDB" id="A0A1E3WB47"/>
<name>A0A1E3WB47_9HYPH</name>
<sequence length="150" mass="15899">MLATVVTTSSIQAGSAAGRDIEVLIDQATMLRLERSAAEIVVGNPSIADVSVQSGNTLVLTGKSFGETNLIVIDPEGKVVINRRVVVQEPAGGYVTVYRGKNRVTLHCSPNCETPLVIGDEPAYFEAISKEIRTKQAIGQASAEGEQQSE</sequence>